<feature type="signal peptide" evidence="11">
    <location>
        <begin position="1"/>
        <end position="23"/>
    </location>
</feature>
<evidence type="ECO:0000256" key="10">
    <source>
        <dbReference type="RuleBase" id="RU003500"/>
    </source>
</evidence>
<dbReference type="SMART" id="SM00097">
    <property type="entry name" value="WNT1"/>
    <property type="match status" value="1"/>
</dbReference>
<keyword evidence="8" id="KW-0325">Glycoprotein</keyword>
<dbReference type="GO" id="GO:0060070">
    <property type="term" value="P:canonical Wnt signaling pathway"/>
    <property type="evidence" value="ECO:0000318"/>
    <property type="project" value="GO_Central"/>
</dbReference>
<evidence type="ECO:0000256" key="7">
    <source>
        <dbReference type="ARBA" id="ARBA00023157"/>
    </source>
</evidence>
<dbReference type="PRINTS" id="PR01349">
    <property type="entry name" value="WNTPROTEIN"/>
</dbReference>
<keyword evidence="13" id="KW-1185">Reference proteome</keyword>
<comment type="similarity">
    <text evidence="2 10">Belongs to the Wnt family.</text>
</comment>
<dbReference type="CTD" id="6750180"/>
<keyword evidence="3 10" id="KW-0217">Developmental protein</keyword>
<dbReference type="GO" id="GO:0005615">
    <property type="term" value="C:extracellular space"/>
    <property type="evidence" value="ECO:0000318"/>
    <property type="project" value="GO_Central"/>
</dbReference>
<evidence type="ECO:0000313" key="12">
    <source>
        <dbReference type="EMBL" id="EDV29021.1"/>
    </source>
</evidence>
<organism evidence="12 13">
    <name type="scientific">Trichoplax adhaerens</name>
    <name type="common">Trichoplax reptans</name>
    <dbReference type="NCBI Taxonomy" id="10228"/>
    <lineage>
        <taxon>Eukaryota</taxon>
        <taxon>Metazoa</taxon>
        <taxon>Placozoa</taxon>
        <taxon>Uniplacotomia</taxon>
        <taxon>Trichoplacea</taxon>
        <taxon>Trichoplacidae</taxon>
        <taxon>Trichoplax</taxon>
    </lineage>
</organism>
<dbReference type="PhylomeDB" id="B3RIQ5"/>
<keyword evidence="9" id="KW-0449">Lipoprotein</keyword>
<protein>
    <recommendedName>
        <fullName evidence="10">Protein Wnt</fullName>
    </recommendedName>
</protein>
<keyword evidence="4" id="KW-0964">Secreted</keyword>
<dbReference type="Pfam" id="PF00110">
    <property type="entry name" value="wnt"/>
    <property type="match status" value="1"/>
</dbReference>
<keyword evidence="5" id="KW-0272">Extracellular matrix</keyword>
<dbReference type="GO" id="GO:0030182">
    <property type="term" value="P:neuron differentiation"/>
    <property type="evidence" value="ECO:0000318"/>
    <property type="project" value="GO_Central"/>
</dbReference>
<gene>
    <name evidence="12" type="ORF">TRIADDRAFT_52489</name>
</gene>
<dbReference type="GO" id="GO:0045165">
    <property type="term" value="P:cell fate commitment"/>
    <property type="evidence" value="ECO:0000318"/>
    <property type="project" value="GO_Central"/>
</dbReference>
<comment type="function">
    <text evidence="10">Ligand for members of the frizzled family of seven transmembrane receptors.</text>
</comment>
<comment type="subcellular location">
    <subcellularLocation>
        <location evidence="1 10">Secreted</location>
        <location evidence="1 10">Extracellular space</location>
        <location evidence="1 10">Extracellular matrix</location>
    </subcellularLocation>
</comment>
<dbReference type="EMBL" id="DS985241">
    <property type="protein sequence ID" value="EDV29021.1"/>
    <property type="molecule type" value="Genomic_DNA"/>
</dbReference>
<accession>B3RIQ5</accession>
<dbReference type="KEGG" id="tad:TRIADDRAFT_52489"/>
<evidence type="ECO:0000256" key="6">
    <source>
        <dbReference type="ARBA" id="ARBA00022687"/>
    </source>
</evidence>
<proteinExistence type="inferred from homology"/>
<dbReference type="Proteomes" id="UP000009022">
    <property type="component" value="Unassembled WGS sequence"/>
</dbReference>
<dbReference type="PANTHER" id="PTHR12027:SF112">
    <property type="entry name" value="PROTEIN WNT-2"/>
    <property type="match status" value="1"/>
</dbReference>
<dbReference type="GO" id="GO:0005109">
    <property type="term" value="F:frizzled binding"/>
    <property type="evidence" value="ECO:0000318"/>
    <property type="project" value="GO_Central"/>
</dbReference>
<dbReference type="GO" id="GO:0005125">
    <property type="term" value="F:cytokine activity"/>
    <property type="evidence" value="ECO:0000318"/>
    <property type="project" value="GO_Central"/>
</dbReference>
<dbReference type="HOGENOM" id="CLU_033039_1_4_1"/>
<dbReference type="Gene3D" id="3.30.2460.20">
    <property type="match status" value="1"/>
</dbReference>
<keyword evidence="7" id="KW-1015">Disulfide bond</keyword>
<dbReference type="RefSeq" id="XP_002108223.1">
    <property type="nucleotide sequence ID" value="XM_002108187.1"/>
</dbReference>
<dbReference type="InterPro" id="IPR005817">
    <property type="entry name" value="Wnt"/>
</dbReference>
<dbReference type="STRING" id="10228.B3RIQ5"/>
<evidence type="ECO:0000256" key="11">
    <source>
        <dbReference type="SAM" id="SignalP"/>
    </source>
</evidence>
<evidence type="ECO:0000256" key="4">
    <source>
        <dbReference type="ARBA" id="ARBA00022525"/>
    </source>
</evidence>
<dbReference type="eggNOG" id="KOG3913">
    <property type="taxonomic scope" value="Eukaryota"/>
</dbReference>
<evidence type="ECO:0000256" key="2">
    <source>
        <dbReference type="ARBA" id="ARBA00005683"/>
    </source>
</evidence>
<dbReference type="PANTHER" id="PTHR12027">
    <property type="entry name" value="WNT RELATED"/>
    <property type="match status" value="1"/>
</dbReference>
<dbReference type="GeneID" id="6750180"/>
<dbReference type="OrthoDB" id="5945655at2759"/>
<reference evidence="12 13" key="1">
    <citation type="journal article" date="2008" name="Nature">
        <title>The Trichoplax genome and the nature of placozoans.</title>
        <authorList>
            <person name="Srivastava M."/>
            <person name="Begovic E."/>
            <person name="Chapman J."/>
            <person name="Putnam N.H."/>
            <person name="Hellsten U."/>
            <person name="Kawashima T."/>
            <person name="Kuo A."/>
            <person name="Mitros T."/>
            <person name="Salamov A."/>
            <person name="Carpenter M.L."/>
            <person name="Signorovitch A.Y."/>
            <person name="Moreno M.A."/>
            <person name="Kamm K."/>
            <person name="Grimwood J."/>
            <person name="Schmutz J."/>
            <person name="Shapiro H."/>
            <person name="Grigoriev I.V."/>
            <person name="Buss L.W."/>
            <person name="Schierwater B."/>
            <person name="Dellaporta S.L."/>
            <person name="Rokhsar D.S."/>
        </authorList>
    </citation>
    <scope>NUCLEOTIDE SEQUENCE [LARGE SCALE GENOMIC DNA]</scope>
    <source>
        <strain evidence="12 13">Grell-BS-1999</strain>
    </source>
</reference>
<evidence type="ECO:0000313" key="13">
    <source>
        <dbReference type="Proteomes" id="UP000009022"/>
    </source>
</evidence>
<sequence>MNINSIWLNFISLFLTYLPQMKCFYYVKNKANRENAVTYAFTSSIMMHAFMKECIGKRLECTCDTKPVGPKSNVTSWKALCVSHYTYSINLTKLILDKSFENSKDSRALMNHHNLRAGRIAVKRTLYNECTCHGTSGSCQFKTCWQRVASPLSIGNEIYKQYKDARLVQVVKDQLIRKKSTAKLDNAEKESKPVSAGKLVYLERSPNYCNATMPDGSILTTIGRNCTRQGESFKSCSQLCLKCGYKVKSVTVPKTVRCNCIYNLFLKNTVNCELCLKNVTHNWCIPSSFV</sequence>
<feature type="chain" id="PRO_5002796642" description="Protein Wnt" evidence="11">
    <location>
        <begin position="24"/>
        <end position="290"/>
    </location>
</feature>
<evidence type="ECO:0000256" key="3">
    <source>
        <dbReference type="ARBA" id="ARBA00022473"/>
    </source>
</evidence>
<evidence type="ECO:0000256" key="9">
    <source>
        <dbReference type="ARBA" id="ARBA00023288"/>
    </source>
</evidence>
<evidence type="ECO:0000256" key="8">
    <source>
        <dbReference type="ARBA" id="ARBA00023180"/>
    </source>
</evidence>
<keyword evidence="6 10" id="KW-0879">Wnt signaling pathway</keyword>
<evidence type="ECO:0000256" key="1">
    <source>
        <dbReference type="ARBA" id="ARBA00004498"/>
    </source>
</evidence>
<evidence type="ECO:0000256" key="5">
    <source>
        <dbReference type="ARBA" id="ARBA00022530"/>
    </source>
</evidence>
<dbReference type="OMA" id="AYECMSA"/>
<name>B3RIQ5_TRIAD</name>
<dbReference type="InParanoid" id="B3RIQ5"/>
<dbReference type="AlphaFoldDB" id="B3RIQ5"/>
<keyword evidence="11" id="KW-0732">Signal</keyword>
<dbReference type="InterPro" id="IPR043158">
    <property type="entry name" value="Wnt_C"/>
</dbReference>